<keyword evidence="7" id="KW-1185">Reference proteome</keyword>
<protein>
    <recommendedName>
        <fullName evidence="2">methylmalonate-semialdehyde dehydrogenase (CoA acylating)</fullName>
        <ecNumber evidence="2">1.2.1.27</ecNumber>
    </recommendedName>
</protein>
<evidence type="ECO:0000256" key="1">
    <source>
        <dbReference type="ARBA" id="ARBA00009986"/>
    </source>
</evidence>
<dbReference type="Gene3D" id="3.40.309.10">
    <property type="entry name" value="Aldehyde Dehydrogenase, Chain A, domain 2"/>
    <property type="match status" value="1"/>
</dbReference>
<evidence type="ECO:0000256" key="4">
    <source>
        <dbReference type="ARBA" id="ARBA00023027"/>
    </source>
</evidence>
<accession>A0A9W7A740</accession>
<dbReference type="GO" id="GO:0006574">
    <property type="term" value="P:L-valine catabolic process"/>
    <property type="evidence" value="ECO:0007669"/>
    <property type="project" value="TreeGrafter"/>
</dbReference>
<dbReference type="EC" id="1.2.1.27" evidence="2"/>
<evidence type="ECO:0000256" key="3">
    <source>
        <dbReference type="ARBA" id="ARBA00023002"/>
    </source>
</evidence>
<dbReference type="GO" id="GO:0005739">
    <property type="term" value="C:mitochondrion"/>
    <property type="evidence" value="ECO:0007669"/>
    <property type="project" value="TreeGrafter"/>
</dbReference>
<name>A0A9W7A740_9STRA</name>
<dbReference type="FunFam" id="3.40.605.10:FF:000003">
    <property type="entry name" value="Methylmalonate-semialdehyde dehydrogenase [acylating]"/>
    <property type="match status" value="1"/>
</dbReference>
<dbReference type="InterPro" id="IPR016160">
    <property type="entry name" value="Ald_DH_CS_CYS"/>
</dbReference>
<dbReference type="SUPFAM" id="SSF53720">
    <property type="entry name" value="ALDH-like"/>
    <property type="match status" value="1"/>
</dbReference>
<evidence type="ECO:0000313" key="7">
    <source>
        <dbReference type="Proteomes" id="UP001165082"/>
    </source>
</evidence>
<dbReference type="FunFam" id="3.40.309.10:FF:000002">
    <property type="entry name" value="Methylmalonate-semialdehyde dehydrogenase (Acylating)"/>
    <property type="match status" value="1"/>
</dbReference>
<dbReference type="GO" id="GO:0004491">
    <property type="term" value="F:methylmalonate-semialdehyde dehydrogenase (acylating, NAD) activity"/>
    <property type="evidence" value="ECO:0007669"/>
    <property type="project" value="UniProtKB-EC"/>
</dbReference>
<evidence type="ECO:0000256" key="2">
    <source>
        <dbReference type="ARBA" id="ARBA00013048"/>
    </source>
</evidence>
<dbReference type="PANTHER" id="PTHR43866">
    <property type="entry name" value="MALONATE-SEMIALDEHYDE DEHYDROGENASE"/>
    <property type="match status" value="1"/>
</dbReference>
<dbReference type="AlphaFoldDB" id="A0A9W7A740"/>
<feature type="domain" description="Aldehyde dehydrogenase" evidence="5">
    <location>
        <begin position="34"/>
        <end position="498"/>
    </location>
</feature>
<sequence length="519" mass="55387">MLALKQGVNNIRSSVRGLSSGSVPVVQNFINGKFVDSSATSFIDVTNPATNEVICRVPESTRHEMEEAAGCAQEAFGTWREVPVQQRQRVMFELQKLVRDNTEEIARSITLEQGKTLPDARGDVFRGLEIVEMSSAIGHLMMGETQGNLSTGIDSYSYREPLGVTAGICPFNFPAMIPLWMFPVAITAGNTSVMKPSEKDPGAMMILAKLAQEAGVPDGVLNIIHGGHDAVNFICDAPEIKAISFVGGNEAGEYIHARGTGNGKRVQANLGAKNHCTVLPDADKDAVVKALAGAAFGAAGQRCMALSTVIFVGETKEWIADIVEEGKKYKVGSGFDDDVQVGPLITPEAQTRCEDIIQKAIDQGADCPLDGRGVVVEGCETGNFVGPTMLTGCGTDNIAYTEEIFGPVMTCLEADSLEDAIKITNDNPYGNGCCIFTQSGSAARKFQHEIDVGQVGINVPIPVPLPFFSFTGSRSSIRGDLHFYGKEGVKFVTKAKTVTSNWTYKGNLGGAVMPTMGNK</sequence>
<dbReference type="InterPro" id="IPR016161">
    <property type="entry name" value="Ald_DH/histidinol_DH"/>
</dbReference>
<comment type="similarity">
    <text evidence="1">Belongs to the aldehyde dehydrogenase family.</text>
</comment>
<dbReference type="InterPro" id="IPR010061">
    <property type="entry name" value="MeMal-semiAld_DH"/>
</dbReference>
<dbReference type="NCBIfam" id="TIGR01722">
    <property type="entry name" value="MMSDH"/>
    <property type="match status" value="1"/>
</dbReference>
<dbReference type="InterPro" id="IPR016163">
    <property type="entry name" value="Ald_DH_C"/>
</dbReference>
<dbReference type="Proteomes" id="UP001165082">
    <property type="component" value="Unassembled WGS sequence"/>
</dbReference>
<dbReference type="Gene3D" id="3.40.605.10">
    <property type="entry name" value="Aldehyde Dehydrogenase, Chain A, domain 1"/>
    <property type="match status" value="1"/>
</dbReference>
<evidence type="ECO:0000259" key="5">
    <source>
        <dbReference type="Pfam" id="PF00171"/>
    </source>
</evidence>
<comment type="caution">
    <text evidence="6">The sequence shown here is derived from an EMBL/GenBank/DDBJ whole genome shotgun (WGS) entry which is preliminary data.</text>
</comment>
<dbReference type="EMBL" id="BRXZ01006679">
    <property type="protein sequence ID" value="GMH64631.1"/>
    <property type="molecule type" value="Genomic_DNA"/>
</dbReference>
<evidence type="ECO:0000313" key="6">
    <source>
        <dbReference type="EMBL" id="GMH64631.1"/>
    </source>
</evidence>
<organism evidence="6 7">
    <name type="scientific">Triparma retinervis</name>
    <dbReference type="NCBI Taxonomy" id="2557542"/>
    <lineage>
        <taxon>Eukaryota</taxon>
        <taxon>Sar</taxon>
        <taxon>Stramenopiles</taxon>
        <taxon>Ochrophyta</taxon>
        <taxon>Bolidophyceae</taxon>
        <taxon>Parmales</taxon>
        <taxon>Triparmaceae</taxon>
        <taxon>Triparma</taxon>
    </lineage>
</organism>
<dbReference type="InterPro" id="IPR015590">
    <property type="entry name" value="Aldehyde_DH_dom"/>
</dbReference>
<gene>
    <name evidence="6" type="ORF">TrRE_jg2018</name>
</gene>
<proteinExistence type="inferred from homology"/>
<dbReference type="GO" id="GO:0006210">
    <property type="term" value="P:thymine catabolic process"/>
    <property type="evidence" value="ECO:0007669"/>
    <property type="project" value="TreeGrafter"/>
</dbReference>
<dbReference type="CDD" id="cd07085">
    <property type="entry name" value="ALDH_F6_MMSDH"/>
    <property type="match status" value="1"/>
</dbReference>
<keyword evidence="4" id="KW-0520">NAD</keyword>
<dbReference type="InterPro" id="IPR016162">
    <property type="entry name" value="Ald_DH_N"/>
</dbReference>
<dbReference type="PROSITE" id="PS00070">
    <property type="entry name" value="ALDEHYDE_DEHYDR_CYS"/>
    <property type="match status" value="1"/>
</dbReference>
<reference evidence="6" key="1">
    <citation type="submission" date="2022-07" db="EMBL/GenBank/DDBJ databases">
        <title>Genome analysis of Parmales, a sister group of diatoms, reveals the evolutionary specialization of diatoms from phago-mixotrophs to photoautotrophs.</title>
        <authorList>
            <person name="Ban H."/>
            <person name="Sato S."/>
            <person name="Yoshikawa S."/>
            <person name="Kazumasa Y."/>
            <person name="Nakamura Y."/>
            <person name="Ichinomiya M."/>
            <person name="Saitoh K."/>
            <person name="Sato N."/>
            <person name="Blanc-Mathieu R."/>
            <person name="Endo H."/>
            <person name="Kuwata A."/>
            <person name="Ogata H."/>
        </authorList>
    </citation>
    <scope>NUCLEOTIDE SEQUENCE</scope>
</reference>
<dbReference type="OrthoDB" id="310895at2759"/>
<dbReference type="PANTHER" id="PTHR43866:SF3">
    <property type="entry name" value="METHYLMALONATE-SEMIALDEHYDE DEHYDROGENASE [ACYLATING], MITOCHONDRIAL"/>
    <property type="match status" value="1"/>
</dbReference>
<dbReference type="Pfam" id="PF00171">
    <property type="entry name" value="Aldedh"/>
    <property type="match status" value="1"/>
</dbReference>
<keyword evidence="3" id="KW-0560">Oxidoreductase</keyword>